<feature type="compositionally biased region" description="Polar residues" evidence="1">
    <location>
        <begin position="41"/>
        <end position="52"/>
    </location>
</feature>
<dbReference type="AlphaFoldDB" id="A0AAD6XA49"/>
<evidence type="ECO:0000313" key="3">
    <source>
        <dbReference type="Proteomes" id="UP001218188"/>
    </source>
</evidence>
<organism evidence="2 3">
    <name type="scientific">Mycena alexandri</name>
    <dbReference type="NCBI Taxonomy" id="1745969"/>
    <lineage>
        <taxon>Eukaryota</taxon>
        <taxon>Fungi</taxon>
        <taxon>Dikarya</taxon>
        <taxon>Basidiomycota</taxon>
        <taxon>Agaricomycotina</taxon>
        <taxon>Agaricomycetes</taxon>
        <taxon>Agaricomycetidae</taxon>
        <taxon>Agaricales</taxon>
        <taxon>Marasmiineae</taxon>
        <taxon>Mycenaceae</taxon>
        <taxon>Mycena</taxon>
    </lineage>
</organism>
<evidence type="ECO:0000256" key="1">
    <source>
        <dbReference type="SAM" id="MobiDB-lite"/>
    </source>
</evidence>
<evidence type="ECO:0000313" key="2">
    <source>
        <dbReference type="EMBL" id="KAJ7037749.1"/>
    </source>
</evidence>
<feature type="region of interest" description="Disordered" evidence="1">
    <location>
        <begin position="38"/>
        <end position="76"/>
    </location>
</feature>
<dbReference type="Proteomes" id="UP001218188">
    <property type="component" value="Unassembled WGS sequence"/>
</dbReference>
<proteinExistence type="predicted"/>
<comment type="caution">
    <text evidence="2">The sequence shown here is derived from an EMBL/GenBank/DDBJ whole genome shotgun (WGS) entry which is preliminary data.</text>
</comment>
<keyword evidence="3" id="KW-1185">Reference proteome</keyword>
<accession>A0AAD6XA49</accession>
<reference evidence="2" key="1">
    <citation type="submission" date="2023-03" db="EMBL/GenBank/DDBJ databases">
        <title>Massive genome expansion in bonnet fungi (Mycena s.s.) driven by repeated elements and novel gene families across ecological guilds.</title>
        <authorList>
            <consortium name="Lawrence Berkeley National Laboratory"/>
            <person name="Harder C.B."/>
            <person name="Miyauchi S."/>
            <person name="Viragh M."/>
            <person name="Kuo A."/>
            <person name="Thoen E."/>
            <person name="Andreopoulos B."/>
            <person name="Lu D."/>
            <person name="Skrede I."/>
            <person name="Drula E."/>
            <person name="Henrissat B."/>
            <person name="Morin E."/>
            <person name="Kohler A."/>
            <person name="Barry K."/>
            <person name="LaButti K."/>
            <person name="Morin E."/>
            <person name="Salamov A."/>
            <person name="Lipzen A."/>
            <person name="Mereny Z."/>
            <person name="Hegedus B."/>
            <person name="Baldrian P."/>
            <person name="Stursova M."/>
            <person name="Weitz H."/>
            <person name="Taylor A."/>
            <person name="Grigoriev I.V."/>
            <person name="Nagy L.G."/>
            <person name="Martin F."/>
            <person name="Kauserud H."/>
        </authorList>
    </citation>
    <scope>NUCLEOTIDE SEQUENCE</scope>
    <source>
        <strain evidence="2">CBHHK200</strain>
    </source>
</reference>
<dbReference type="EMBL" id="JARJCM010000035">
    <property type="protein sequence ID" value="KAJ7037749.1"/>
    <property type="molecule type" value="Genomic_DNA"/>
</dbReference>
<feature type="compositionally biased region" description="Basic and acidic residues" evidence="1">
    <location>
        <begin position="59"/>
        <end position="74"/>
    </location>
</feature>
<sequence>MSRRHKSKNPEVRKVAQDIHEIVQGLDPAVANRWFHYKPASGSSRQQENYSPLPSPEKASLKRKADSETVKSEPIDLSFDSDSDCAVLSSSHTNKETKKSASTDSESGEAVEMSFCALPPKTTTLGPFEFATPITFPDFVEIIAHACQTKTANLNLPSLQWKFDRPNNAKLMPVTNATGFKVMLKALTDRHKDYVFSIFMAPPSVIKAELPWNQSGDAGAKGPLDFEYGIDDMPGGSSVLSIREQLTSIDKASSTELNELLEAYPINNNPLFPGKRILHNTTGYFELTDIRLRVWAVAKAKGTAMLTEPPASNHFFKNQTIKPPPAPGLAVAPPPAPAPAADLMQLLLANPNVLQNAIQMMNPFQHTAPVPNPYGYMHPHYPHAAIYPHSHSMPAPPPVPGQLPPSAQAAEAAAIDLPREISLDEYCERYKVTAEDHRVLTEIGYIPGDDGIKDLHDDAWTATKVLPLAKGRILRQHVMFLKDVRNGLWN</sequence>
<name>A0AAD6XA49_9AGAR</name>
<protein>
    <submittedName>
        <fullName evidence="2">Uncharacterized protein</fullName>
    </submittedName>
</protein>
<gene>
    <name evidence="2" type="ORF">C8F04DRAFT_1256631</name>
</gene>